<reference evidence="1 2" key="1">
    <citation type="submission" date="2016-08" db="EMBL/GenBank/DDBJ databases">
        <title>Genome sequence of Clavibacter michiganensis subsp. michiganensis strain CASJ007.</title>
        <authorList>
            <person name="Thapa S.P."/>
            <person name="Coaker G."/>
        </authorList>
    </citation>
    <scope>NUCLEOTIDE SEQUENCE [LARGE SCALE GENOMIC DNA]</scope>
    <source>
        <strain evidence="1">CASJ007</strain>
    </source>
</reference>
<evidence type="ECO:0000313" key="2">
    <source>
        <dbReference type="Proteomes" id="UP000195062"/>
    </source>
</evidence>
<gene>
    <name evidence="1" type="ORF">CMMCAS07_16920</name>
</gene>
<comment type="caution">
    <text evidence="1">The sequence shown here is derived from an EMBL/GenBank/DDBJ whole genome shotgun (WGS) entry which is preliminary data.</text>
</comment>
<organism evidence="1 2">
    <name type="scientific">Clavibacter michiganensis subsp. michiganensis</name>
    <dbReference type="NCBI Taxonomy" id="33013"/>
    <lineage>
        <taxon>Bacteria</taxon>
        <taxon>Bacillati</taxon>
        <taxon>Actinomycetota</taxon>
        <taxon>Actinomycetes</taxon>
        <taxon>Micrococcales</taxon>
        <taxon>Microbacteriaceae</taxon>
        <taxon>Clavibacter</taxon>
    </lineage>
</organism>
<dbReference type="EMBL" id="MDHH01000005">
    <property type="protein sequence ID" value="OUE00772.1"/>
    <property type="molecule type" value="Genomic_DNA"/>
</dbReference>
<proteinExistence type="predicted"/>
<dbReference type="SUPFAM" id="SSF101904">
    <property type="entry name" value="GyrA/ParC C-terminal domain-like"/>
    <property type="match status" value="1"/>
</dbReference>
<dbReference type="AlphaFoldDB" id="A0A251XER4"/>
<name>A0A251XER4_CLAMM</name>
<protein>
    <submittedName>
        <fullName evidence="1">Uncharacterized protein</fullName>
    </submittedName>
</protein>
<accession>A0A251XER4</accession>
<dbReference type="Proteomes" id="UP000195062">
    <property type="component" value="Unassembled WGS sequence"/>
</dbReference>
<dbReference type="InterPro" id="IPR035516">
    <property type="entry name" value="Gyrase/topoIV_suA_C"/>
</dbReference>
<sequence>MLFFSSVAPEGAEVVTISASSATIAGVDPGRAKVSAFGDFPRKGRATGGVRAHAYLKGEDHLALAWVGPGPALAVGSAGEVRQLRPRA</sequence>
<keyword evidence="2" id="KW-1185">Reference proteome</keyword>
<evidence type="ECO:0000313" key="1">
    <source>
        <dbReference type="EMBL" id="OUE00772.1"/>
    </source>
</evidence>